<name>A0ABU7A0I4_9FABA</name>
<proteinExistence type="predicted"/>
<accession>A0ABU7A0I4</accession>
<comment type="caution">
    <text evidence="1">The sequence shown here is derived from an EMBL/GenBank/DDBJ whole genome shotgun (WGS) entry which is preliminary data.</text>
</comment>
<feature type="non-terminal residue" evidence="1">
    <location>
        <position position="62"/>
    </location>
</feature>
<dbReference type="Proteomes" id="UP001341840">
    <property type="component" value="Unassembled WGS sequence"/>
</dbReference>
<reference evidence="1 2" key="1">
    <citation type="journal article" date="2023" name="Plants (Basel)">
        <title>Bridging the Gap: Combining Genomics and Transcriptomics Approaches to Understand Stylosanthes scabra, an Orphan Legume from the Brazilian Caatinga.</title>
        <authorList>
            <person name="Ferreira-Neto J.R.C."/>
            <person name="da Silva M.D."/>
            <person name="Binneck E."/>
            <person name="de Melo N.F."/>
            <person name="da Silva R.H."/>
            <person name="de Melo A.L.T.M."/>
            <person name="Pandolfi V."/>
            <person name="Bustamante F.O."/>
            <person name="Brasileiro-Vidal A.C."/>
            <person name="Benko-Iseppon A.M."/>
        </authorList>
    </citation>
    <scope>NUCLEOTIDE SEQUENCE [LARGE SCALE GENOMIC DNA]</scope>
    <source>
        <tissue evidence="1">Leaves</tissue>
    </source>
</reference>
<evidence type="ECO:0000313" key="2">
    <source>
        <dbReference type="Proteomes" id="UP001341840"/>
    </source>
</evidence>
<protein>
    <submittedName>
        <fullName evidence="1">Uncharacterized protein</fullName>
    </submittedName>
</protein>
<gene>
    <name evidence="1" type="ORF">PIB30_116349</name>
</gene>
<evidence type="ECO:0000313" key="1">
    <source>
        <dbReference type="EMBL" id="MED6227706.1"/>
    </source>
</evidence>
<keyword evidence="2" id="KW-1185">Reference proteome</keyword>
<organism evidence="1 2">
    <name type="scientific">Stylosanthes scabra</name>
    <dbReference type="NCBI Taxonomy" id="79078"/>
    <lineage>
        <taxon>Eukaryota</taxon>
        <taxon>Viridiplantae</taxon>
        <taxon>Streptophyta</taxon>
        <taxon>Embryophyta</taxon>
        <taxon>Tracheophyta</taxon>
        <taxon>Spermatophyta</taxon>
        <taxon>Magnoliopsida</taxon>
        <taxon>eudicotyledons</taxon>
        <taxon>Gunneridae</taxon>
        <taxon>Pentapetalae</taxon>
        <taxon>rosids</taxon>
        <taxon>fabids</taxon>
        <taxon>Fabales</taxon>
        <taxon>Fabaceae</taxon>
        <taxon>Papilionoideae</taxon>
        <taxon>50 kb inversion clade</taxon>
        <taxon>dalbergioids sensu lato</taxon>
        <taxon>Dalbergieae</taxon>
        <taxon>Pterocarpus clade</taxon>
        <taxon>Stylosanthes</taxon>
    </lineage>
</organism>
<dbReference type="EMBL" id="JASCZI010301211">
    <property type="protein sequence ID" value="MED6227706.1"/>
    <property type="molecule type" value="Genomic_DNA"/>
</dbReference>
<sequence>MAWCMLAPCTPAMGNNPSCYAQDQGLDQGLSTMWEGRVAWAHPRGATLRARPNAGLVLARAR</sequence>